<dbReference type="EMBL" id="BJWL01000022">
    <property type="protein sequence ID" value="GFZ10857.1"/>
    <property type="molecule type" value="Genomic_DNA"/>
</dbReference>
<sequence length="272" mass="30471">MSSTSSISSHIAYPELINLAHHLKDRMNLRLLLNQVSHSHGAISIWHSPLLCHDPRPQLPYLDVAEVSTELSSNSDCWLLIPNFYHNCLASSLGATVLNTLCTCIAVYYLDSTNNPLNNRARPMVNADQAPDLEGIHREMHGITEQIRIMNKRNARLVQHFARNNPPTTTTPVPEDADRSRGFHRSDGESLKDYVRRFNQGVLEVEDSNDKVVIMAMMEGLCTGPLFDFLSKSNLENLSALQSWQSPNVGGEERMITRGRNLILDEQTIGAS</sequence>
<feature type="compositionally biased region" description="Basic and acidic residues" evidence="1">
    <location>
        <begin position="176"/>
        <end position="186"/>
    </location>
</feature>
<comment type="caution">
    <text evidence="2">The sequence shown here is derived from an EMBL/GenBank/DDBJ whole genome shotgun (WGS) entry which is preliminary data.</text>
</comment>
<name>A0A7J0GJ67_9ERIC</name>
<dbReference type="AlphaFoldDB" id="A0A7J0GJ67"/>
<reference evidence="2 3" key="1">
    <citation type="submission" date="2019-07" db="EMBL/GenBank/DDBJ databases">
        <title>De Novo Assembly of kiwifruit Actinidia rufa.</title>
        <authorList>
            <person name="Sugita-Konishi S."/>
            <person name="Sato K."/>
            <person name="Mori E."/>
            <person name="Abe Y."/>
            <person name="Kisaki G."/>
            <person name="Hamano K."/>
            <person name="Suezawa K."/>
            <person name="Otani M."/>
            <person name="Fukuda T."/>
            <person name="Manabe T."/>
            <person name="Gomi K."/>
            <person name="Tabuchi M."/>
            <person name="Akimitsu K."/>
            <person name="Kataoka I."/>
        </authorList>
    </citation>
    <scope>NUCLEOTIDE SEQUENCE [LARGE SCALE GENOMIC DNA]</scope>
    <source>
        <strain evidence="3">cv. Fuchu</strain>
    </source>
</reference>
<accession>A0A7J0GJ67</accession>
<evidence type="ECO:0000313" key="3">
    <source>
        <dbReference type="Proteomes" id="UP000585474"/>
    </source>
</evidence>
<organism evidence="2 3">
    <name type="scientific">Actinidia rufa</name>
    <dbReference type="NCBI Taxonomy" id="165716"/>
    <lineage>
        <taxon>Eukaryota</taxon>
        <taxon>Viridiplantae</taxon>
        <taxon>Streptophyta</taxon>
        <taxon>Embryophyta</taxon>
        <taxon>Tracheophyta</taxon>
        <taxon>Spermatophyta</taxon>
        <taxon>Magnoliopsida</taxon>
        <taxon>eudicotyledons</taxon>
        <taxon>Gunneridae</taxon>
        <taxon>Pentapetalae</taxon>
        <taxon>asterids</taxon>
        <taxon>Ericales</taxon>
        <taxon>Actinidiaceae</taxon>
        <taxon>Actinidia</taxon>
    </lineage>
</organism>
<protein>
    <recommendedName>
        <fullName evidence="4">Retrotransposon gag domain-containing protein</fullName>
    </recommendedName>
</protein>
<evidence type="ECO:0008006" key="4">
    <source>
        <dbReference type="Google" id="ProtNLM"/>
    </source>
</evidence>
<feature type="region of interest" description="Disordered" evidence="1">
    <location>
        <begin position="163"/>
        <end position="186"/>
    </location>
</feature>
<dbReference type="Proteomes" id="UP000585474">
    <property type="component" value="Unassembled WGS sequence"/>
</dbReference>
<keyword evidence="3" id="KW-1185">Reference proteome</keyword>
<proteinExistence type="predicted"/>
<gene>
    <name evidence="2" type="ORF">Acr_22g0002550</name>
</gene>
<dbReference type="OrthoDB" id="1749987at2759"/>
<evidence type="ECO:0000313" key="2">
    <source>
        <dbReference type="EMBL" id="GFZ10857.1"/>
    </source>
</evidence>
<evidence type="ECO:0000256" key="1">
    <source>
        <dbReference type="SAM" id="MobiDB-lite"/>
    </source>
</evidence>